<gene>
    <name evidence="3" type="ORF">ABT188_04135</name>
</gene>
<evidence type="ECO:0000256" key="2">
    <source>
        <dbReference type="SAM" id="Phobius"/>
    </source>
</evidence>
<dbReference type="RefSeq" id="WP_352145922.1">
    <property type="nucleotide sequence ID" value="NZ_JBEOZY010000003.1"/>
</dbReference>
<dbReference type="EMBL" id="JBEOZY010000003">
    <property type="protein sequence ID" value="MER6163777.1"/>
    <property type="molecule type" value="Genomic_DNA"/>
</dbReference>
<feature type="transmembrane region" description="Helical" evidence="2">
    <location>
        <begin position="31"/>
        <end position="49"/>
    </location>
</feature>
<dbReference type="Proteomes" id="UP001496720">
    <property type="component" value="Unassembled WGS sequence"/>
</dbReference>
<keyword evidence="2" id="KW-0472">Membrane</keyword>
<name>A0ABV1SPX1_9ACTN</name>
<keyword evidence="4" id="KW-1185">Reference proteome</keyword>
<keyword evidence="2" id="KW-1133">Transmembrane helix</keyword>
<evidence type="ECO:0000256" key="1">
    <source>
        <dbReference type="SAM" id="MobiDB-lite"/>
    </source>
</evidence>
<sequence>MSSDTLAESAAVPDTPGRADLPRIVPRRRSGQGTAAVVLVLLGIGQYYVEKHYARGAERTR</sequence>
<protein>
    <submittedName>
        <fullName evidence="3">Uncharacterized protein</fullName>
    </submittedName>
</protein>
<proteinExistence type="predicted"/>
<organism evidence="3 4">
    <name type="scientific">Streptomyces violaceorubidus</name>
    <dbReference type="NCBI Taxonomy" id="284042"/>
    <lineage>
        <taxon>Bacteria</taxon>
        <taxon>Bacillati</taxon>
        <taxon>Actinomycetota</taxon>
        <taxon>Actinomycetes</taxon>
        <taxon>Kitasatosporales</taxon>
        <taxon>Streptomycetaceae</taxon>
        <taxon>Streptomyces</taxon>
    </lineage>
</organism>
<comment type="caution">
    <text evidence="3">The sequence shown here is derived from an EMBL/GenBank/DDBJ whole genome shotgun (WGS) entry which is preliminary data.</text>
</comment>
<evidence type="ECO:0000313" key="3">
    <source>
        <dbReference type="EMBL" id="MER6163777.1"/>
    </source>
</evidence>
<feature type="region of interest" description="Disordered" evidence="1">
    <location>
        <begin position="1"/>
        <end position="27"/>
    </location>
</feature>
<accession>A0ABV1SPX1</accession>
<reference evidence="3 4" key="1">
    <citation type="submission" date="2024-06" db="EMBL/GenBank/DDBJ databases">
        <title>The Natural Products Discovery Center: Release of the First 8490 Sequenced Strains for Exploring Actinobacteria Biosynthetic Diversity.</title>
        <authorList>
            <person name="Kalkreuter E."/>
            <person name="Kautsar S.A."/>
            <person name="Yang D."/>
            <person name="Bader C.D."/>
            <person name="Teijaro C.N."/>
            <person name="Fluegel L."/>
            <person name="Davis C.M."/>
            <person name="Simpson J.R."/>
            <person name="Lauterbach L."/>
            <person name="Steele A.D."/>
            <person name="Gui C."/>
            <person name="Meng S."/>
            <person name="Li G."/>
            <person name="Viehrig K."/>
            <person name="Ye F."/>
            <person name="Su P."/>
            <person name="Kiefer A.F."/>
            <person name="Nichols A."/>
            <person name="Cepeda A.J."/>
            <person name="Yan W."/>
            <person name="Fan B."/>
            <person name="Jiang Y."/>
            <person name="Adhikari A."/>
            <person name="Zheng C.-J."/>
            <person name="Schuster L."/>
            <person name="Cowan T.M."/>
            <person name="Smanski M.J."/>
            <person name="Chevrette M.G."/>
            <person name="De Carvalho L.P.S."/>
            <person name="Shen B."/>
        </authorList>
    </citation>
    <scope>NUCLEOTIDE SEQUENCE [LARGE SCALE GENOMIC DNA]</scope>
    <source>
        <strain evidence="3 4">NPDC001615</strain>
    </source>
</reference>
<evidence type="ECO:0000313" key="4">
    <source>
        <dbReference type="Proteomes" id="UP001496720"/>
    </source>
</evidence>
<keyword evidence="2" id="KW-0812">Transmembrane</keyword>